<dbReference type="Proteomes" id="UP000799441">
    <property type="component" value="Unassembled WGS sequence"/>
</dbReference>
<dbReference type="AlphaFoldDB" id="A0A9P4QHJ3"/>
<feature type="region of interest" description="Disordered" evidence="1">
    <location>
        <begin position="355"/>
        <end position="474"/>
    </location>
</feature>
<comment type="caution">
    <text evidence="2">The sequence shown here is derived from an EMBL/GenBank/DDBJ whole genome shotgun (WGS) entry which is preliminary data.</text>
</comment>
<accession>A0A9P4QHJ3</accession>
<organism evidence="2 3">
    <name type="scientific">Polychaeton citri CBS 116435</name>
    <dbReference type="NCBI Taxonomy" id="1314669"/>
    <lineage>
        <taxon>Eukaryota</taxon>
        <taxon>Fungi</taxon>
        <taxon>Dikarya</taxon>
        <taxon>Ascomycota</taxon>
        <taxon>Pezizomycotina</taxon>
        <taxon>Dothideomycetes</taxon>
        <taxon>Dothideomycetidae</taxon>
        <taxon>Capnodiales</taxon>
        <taxon>Capnodiaceae</taxon>
        <taxon>Polychaeton</taxon>
    </lineage>
</organism>
<dbReference type="PANTHER" id="PTHR42023">
    <property type="entry name" value="BHLH DOMAIN-CONTAINING PROTEIN"/>
    <property type="match status" value="1"/>
</dbReference>
<feature type="compositionally biased region" description="Polar residues" evidence="1">
    <location>
        <begin position="410"/>
        <end position="419"/>
    </location>
</feature>
<feature type="compositionally biased region" description="Polar residues" evidence="1">
    <location>
        <begin position="437"/>
        <end position="449"/>
    </location>
</feature>
<feature type="compositionally biased region" description="Low complexity" evidence="1">
    <location>
        <begin position="200"/>
        <end position="212"/>
    </location>
</feature>
<name>A0A9P4QHJ3_9PEZI</name>
<evidence type="ECO:0000313" key="2">
    <source>
        <dbReference type="EMBL" id="KAF2724882.1"/>
    </source>
</evidence>
<dbReference type="EMBL" id="MU003769">
    <property type="protein sequence ID" value="KAF2724882.1"/>
    <property type="molecule type" value="Genomic_DNA"/>
</dbReference>
<feature type="compositionally biased region" description="Polar residues" evidence="1">
    <location>
        <begin position="293"/>
        <end position="319"/>
    </location>
</feature>
<feature type="compositionally biased region" description="Basic and acidic residues" evidence="1">
    <location>
        <begin position="400"/>
        <end position="409"/>
    </location>
</feature>
<dbReference type="OrthoDB" id="4507572at2759"/>
<feature type="region of interest" description="Disordered" evidence="1">
    <location>
        <begin position="102"/>
        <end position="331"/>
    </location>
</feature>
<sequence length="574" mass="63246">MPTTPAYSIQRDPPWVPGRVSTAPTASSIYSDDSDTPYHEFAAVPMMPAELNITKGPKGPKPQYSISGFPHPKQQITDPGPDSQRQSRLPIFKQVRGLLAKPLPPLVTSPQANWDEFSGEPSDFGKPRLGQIPSTYAGPYDSAVRNRGTARRPSPSKLRSRSSKRSLSPVSMLRDSEIYEDSEDEIKPVAPLKASERKTVSPVSPVTMSPVSIKLPTPQSTGNVQGGVPPTEPSPSVQAIKRKPVSRVVSTVEHTPAPVPRPQRPNSLESWEDFDEGDRTPVVEDKDQRDPTSHFSWTTYATSQAPDRTSSDTYATKFSQPVKEIEPLRSRFSWSTVNTNTNTNAAGSIQIPQHEREPLPPIPQQYQQPGSQTQLQPKEPPYRVSEIPVQSILSRKRPVQRSDQEDRSPTSHLAAQTTPGAGHGAPRPTPANLIVTPISTGRSRASPISQLPPTPVSASTLSSDKKLPLPPELQQPSSLWGQLTHLEMLQAQEKDIVLQRRNVEKAIDSCSKLIHASPLHVSFSNVRDGKKKLQDYESRLAEVLLEERELGVKISRARRKEGAEEGLWVRRVTG</sequence>
<feature type="region of interest" description="Disordered" evidence="1">
    <location>
        <begin position="1"/>
        <end position="35"/>
    </location>
</feature>
<evidence type="ECO:0000313" key="3">
    <source>
        <dbReference type="Proteomes" id="UP000799441"/>
    </source>
</evidence>
<protein>
    <submittedName>
        <fullName evidence="2">Uncharacterized protein</fullName>
    </submittedName>
</protein>
<evidence type="ECO:0000256" key="1">
    <source>
        <dbReference type="SAM" id="MobiDB-lite"/>
    </source>
</evidence>
<feature type="region of interest" description="Disordered" evidence="1">
    <location>
        <begin position="52"/>
        <end position="90"/>
    </location>
</feature>
<proteinExistence type="predicted"/>
<keyword evidence="3" id="KW-1185">Reference proteome</keyword>
<feature type="compositionally biased region" description="Basic and acidic residues" evidence="1">
    <location>
        <begin position="277"/>
        <end position="292"/>
    </location>
</feature>
<dbReference type="PANTHER" id="PTHR42023:SF1">
    <property type="entry name" value="BHLH DOMAIN-CONTAINING PROTEIN"/>
    <property type="match status" value="1"/>
</dbReference>
<reference evidence="2" key="1">
    <citation type="journal article" date="2020" name="Stud. Mycol.">
        <title>101 Dothideomycetes genomes: a test case for predicting lifestyles and emergence of pathogens.</title>
        <authorList>
            <person name="Haridas S."/>
            <person name="Albert R."/>
            <person name="Binder M."/>
            <person name="Bloem J."/>
            <person name="Labutti K."/>
            <person name="Salamov A."/>
            <person name="Andreopoulos B."/>
            <person name="Baker S."/>
            <person name="Barry K."/>
            <person name="Bills G."/>
            <person name="Bluhm B."/>
            <person name="Cannon C."/>
            <person name="Castanera R."/>
            <person name="Culley D."/>
            <person name="Daum C."/>
            <person name="Ezra D."/>
            <person name="Gonzalez J."/>
            <person name="Henrissat B."/>
            <person name="Kuo A."/>
            <person name="Liang C."/>
            <person name="Lipzen A."/>
            <person name="Lutzoni F."/>
            <person name="Magnuson J."/>
            <person name="Mondo S."/>
            <person name="Nolan M."/>
            <person name="Ohm R."/>
            <person name="Pangilinan J."/>
            <person name="Park H.-J."/>
            <person name="Ramirez L."/>
            <person name="Alfaro M."/>
            <person name="Sun H."/>
            <person name="Tritt A."/>
            <person name="Yoshinaga Y."/>
            <person name="Zwiers L.-H."/>
            <person name="Turgeon B."/>
            <person name="Goodwin S."/>
            <person name="Spatafora J."/>
            <person name="Crous P."/>
            <person name="Grigoriev I."/>
        </authorList>
    </citation>
    <scope>NUCLEOTIDE SEQUENCE</scope>
    <source>
        <strain evidence="2">CBS 116435</strain>
    </source>
</reference>
<feature type="compositionally biased region" description="Low complexity" evidence="1">
    <location>
        <begin position="364"/>
        <end position="377"/>
    </location>
</feature>
<gene>
    <name evidence="2" type="ORF">K431DRAFT_281358</name>
</gene>
<feature type="compositionally biased region" description="Polar residues" evidence="1">
    <location>
        <begin position="22"/>
        <end position="31"/>
    </location>
</feature>